<evidence type="ECO:0008006" key="4">
    <source>
        <dbReference type="Google" id="ProtNLM"/>
    </source>
</evidence>
<evidence type="ECO:0000256" key="1">
    <source>
        <dbReference type="SAM" id="MobiDB-lite"/>
    </source>
</evidence>
<name>A0A484LFF0_9ASTE</name>
<dbReference type="AlphaFoldDB" id="A0A484LFF0"/>
<evidence type="ECO:0000313" key="2">
    <source>
        <dbReference type="EMBL" id="VFQ75067.1"/>
    </source>
</evidence>
<reference evidence="2 3" key="1">
    <citation type="submission" date="2018-04" db="EMBL/GenBank/DDBJ databases">
        <authorList>
            <person name="Vogel A."/>
        </authorList>
    </citation>
    <scope>NUCLEOTIDE SEQUENCE [LARGE SCALE GENOMIC DNA]</scope>
</reference>
<feature type="region of interest" description="Disordered" evidence="1">
    <location>
        <begin position="223"/>
        <end position="272"/>
    </location>
</feature>
<dbReference type="OrthoDB" id="990360at2759"/>
<dbReference type="EMBL" id="OOIL02001416">
    <property type="protein sequence ID" value="VFQ75067.1"/>
    <property type="molecule type" value="Genomic_DNA"/>
</dbReference>
<accession>A0A484LFF0</accession>
<proteinExistence type="predicted"/>
<gene>
    <name evidence="2" type="ORF">CCAM_LOCUS16843</name>
</gene>
<evidence type="ECO:0000313" key="3">
    <source>
        <dbReference type="Proteomes" id="UP000595140"/>
    </source>
</evidence>
<sequence>MDPNNIDSGIAAISLDNEEDDGLIFGDEIEDSSNHQPAYDFCLVGQFLTDRPVNFVAMKNTMASLWRPEEGMVVKEVGPDPSEVPLHHLYVWVQVYGLKRGFFSERVAQRLGNEIGHGERFCPETLRQWGCKVERKFGPEMRASTRRASNNIGARWLREELPPRGDEVEKQEKIGKGDSRRSTPACTGLSSMLCKQDAAPPNTELAVWQRNKEATPRVEFSDFQNQSDHNSMEKQSDVEMLLIPTDPKKRKKSVAEKNGEGFGRLMNGSKKT</sequence>
<keyword evidence="3" id="KW-1185">Reference proteome</keyword>
<protein>
    <recommendedName>
        <fullName evidence="4">DUF4283 domain-containing protein</fullName>
    </recommendedName>
</protein>
<dbReference type="Proteomes" id="UP000595140">
    <property type="component" value="Unassembled WGS sequence"/>
</dbReference>
<organism evidence="2 3">
    <name type="scientific">Cuscuta campestris</name>
    <dbReference type="NCBI Taxonomy" id="132261"/>
    <lineage>
        <taxon>Eukaryota</taxon>
        <taxon>Viridiplantae</taxon>
        <taxon>Streptophyta</taxon>
        <taxon>Embryophyta</taxon>
        <taxon>Tracheophyta</taxon>
        <taxon>Spermatophyta</taxon>
        <taxon>Magnoliopsida</taxon>
        <taxon>eudicotyledons</taxon>
        <taxon>Gunneridae</taxon>
        <taxon>Pentapetalae</taxon>
        <taxon>asterids</taxon>
        <taxon>lamiids</taxon>
        <taxon>Solanales</taxon>
        <taxon>Convolvulaceae</taxon>
        <taxon>Cuscuteae</taxon>
        <taxon>Cuscuta</taxon>
        <taxon>Cuscuta subgen. Grammica</taxon>
        <taxon>Cuscuta sect. Cleistogrammica</taxon>
    </lineage>
</organism>
<feature type="region of interest" description="Disordered" evidence="1">
    <location>
        <begin position="164"/>
        <end position="187"/>
    </location>
</feature>
<feature type="compositionally biased region" description="Basic and acidic residues" evidence="1">
    <location>
        <begin position="164"/>
        <end position="181"/>
    </location>
</feature>